<keyword evidence="2" id="KW-0813">Transport</keyword>
<accession>A0ABX2LK38</accession>
<dbReference type="NCBIfam" id="NF007077">
    <property type="entry name" value="PRK09528.1"/>
    <property type="match status" value="1"/>
</dbReference>
<feature type="transmembrane region" description="Helical" evidence="8">
    <location>
        <begin position="111"/>
        <end position="134"/>
    </location>
</feature>
<feature type="transmembrane region" description="Helical" evidence="8">
    <location>
        <begin position="301"/>
        <end position="321"/>
    </location>
</feature>
<organism evidence="9 10">
    <name type="scientific">Staphylococcus borealis</name>
    <dbReference type="NCBI Taxonomy" id="2742203"/>
    <lineage>
        <taxon>Bacteria</taxon>
        <taxon>Bacillati</taxon>
        <taxon>Bacillota</taxon>
        <taxon>Bacilli</taxon>
        <taxon>Bacillales</taxon>
        <taxon>Staphylococcaceae</taxon>
        <taxon>Staphylococcus</taxon>
    </lineage>
</organism>
<evidence type="ECO:0000256" key="1">
    <source>
        <dbReference type="ARBA" id="ARBA00004429"/>
    </source>
</evidence>
<dbReference type="InterPro" id="IPR036259">
    <property type="entry name" value="MFS_trans_sf"/>
</dbReference>
<feature type="transmembrane region" description="Helical" evidence="8">
    <location>
        <begin position="20"/>
        <end position="40"/>
    </location>
</feature>
<evidence type="ECO:0000256" key="4">
    <source>
        <dbReference type="ARBA" id="ARBA00022519"/>
    </source>
</evidence>
<feature type="transmembrane region" description="Helical" evidence="8">
    <location>
        <begin position="154"/>
        <end position="173"/>
    </location>
</feature>
<evidence type="ECO:0000256" key="2">
    <source>
        <dbReference type="ARBA" id="ARBA00022448"/>
    </source>
</evidence>
<keyword evidence="4" id="KW-0997">Cell inner membrane</keyword>
<dbReference type="SUPFAM" id="SSF103473">
    <property type="entry name" value="MFS general substrate transporter"/>
    <property type="match status" value="1"/>
</dbReference>
<comment type="caution">
    <text evidence="9">The sequence shown here is derived from an EMBL/GenBank/DDBJ whole genome shotgun (WGS) entry which is preliminary data.</text>
</comment>
<keyword evidence="7 8" id="KW-0472">Membrane</keyword>
<dbReference type="Pfam" id="PF01306">
    <property type="entry name" value="LacY_symp"/>
    <property type="match status" value="1"/>
</dbReference>
<dbReference type="Proteomes" id="UP000610527">
    <property type="component" value="Unassembled WGS sequence"/>
</dbReference>
<evidence type="ECO:0000256" key="7">
    <source>
        <dbReference type="ARBA" id="ARBA00023136"/>
    </source>
</evidence>
<evidence type="ECO:0000313" key="9">
    <source>
        <dbReference type="EMBL" id="NUI81590.1"/>
    </source>
</evidence>
<evidence type="ECO:0000256" key="6">
    <source>
        <dbReference type="ARBA" id="ARBA00022989"/>
    </source>
</evidence>
<feature type="transmembrane region" description="Helical" evidence="8">
    <location>
        <begin position="391"/>
        <end position="410"/>
    </location>
</feature>
<keyword evidence="10" id="KW-1185">Reference proteome</keyword>
<proteinExistence type="predicted"/>
<dbReference type="RefSeq" id="WP_053028938.1">
    <property type="nucleotide sequence ID" value="NZ_CUEE01000001.1"/>
</dbReference>
<feature type="transmembrane region" description="Helical" evidence="8">
    <location>
        <begin position="52"/>
        <end position="73"/>
    </location>
</feature>
<gene>
    <name evidence="9" type="ORF">HUN84_02285</name>
</gene>
<reference evidence="9 10" key="1">
    <citation type="submission" date="2020-06" db="EMBL/GenBank/DDBJ databases">
        <title>Staphylococcus borealis sp. nov. -A novel member of the Staphylococcaceae family isolated from skin and blood in humans.</title>
        <authorList>
            <person name="Pain M."/>
            <person name="Wolden R."/>
            <person name="Jaen-Luchoro D."/>
            <person name="Salva-Serra F."/>
            <person name="Iglesias B.P."/>
            <person name="Karlsson R."/>
            <person name="Klingenberg C."/>
            <person name="Cavanagh J.P."/>
        </authorList>
    </citation>
    <scope>NUCLEOTIDE SEQUENCE [LARGE SCALE GENOMIC DNA]</scope>
    <source>
        <strain evidence="9 10">58-22</strain>
    </source>
</reference>
<dbReference type="Gene3D" id="1.20.1250.20">
    <property type="entry name" value="MFS general substrate transporter like domains"/>
    <property type="match status" value="2"/>
</dbReference>
<sequence length="427" mass="48377">MNMSHLISPFKNKSYLQTSLIFMLFFASWSIWWSFFQIWLTSKDNGLGLTGGQVGTIYSANSFVTLLLMFVYGVTQDKLAIKRTLLIFCSLFSTFVGPFFIWIYAPLIQSNFWLGAIIGAIFLSCGFLAAVGAYEAVGERFSRFFNFNYGQSRAWGSFGYAVMALVAGFTFVIDPHLNFWLGSILGAILLLVLIFWKTDAEQRAKHNIEQNEEESVPSIKSMLALLKVKDIWIIVIFITFSWSFYTIFDQQMFPEFYTKLFENPSVGQQTYGVLNSVQVFFEALMMGIVPIIMSKIGVRKTLLLGATVMFLRIGLCGIAQGPISISFIKMFHALEVPLFVLPIFRYITLHFDTKVSATIYMVGYQVSAQIGQVILSSPLGILRDNIGYQPTFFVISFIVLLAGIFAFITLRKDDEYVYGDPFIKNQI</sequence>
<dbReference type="PRINTS" id="PR00174">
    <property type="entry name" value="LACYSMPORT"/>
</dbReference>
<evidence type="ECO:0000313" key="10">
    <source>
        <dbReference type="Proteomes" id="UP000610527"/>
    </source>
</evidence>
<feature type="transmembrane region" description="Helical" evidence="8">
    <location>
        <begin position="179"/>
        <end position="196"/>
    </location>
</feature>
<dbReference type="NCBIfam" id="TIGR00882">
    <property type="entry name" value="2A0105"/>
    <property type="match status" value="1"/>
</dbReference>
<feature type="transmembrane region" description="Helical" evidence="8">
    <location>
        <begin position="85"/>
        <end position="105"/>
    </location>
</feature>
<dbReference type="PANTHER" id="PTHR23522">
    <property type="entry name" value="BLL5896 PROTEIN"/>
    <property type="match status" value="1"/>
</dbReference>
<comment type="subcellular location">
    <subcellularLocation>
        <location evidence="1">Cell inner membrane</location>
        <topology evidence="1">Multi-pass membrane protein</topology>
    </subcellularLocation>
</comment>
<dbReference type="InterPro" id="IPR000576">
    <property type="entry name" value="LacY/RafB_perm_fam"/>
</dbReference>
<feature type="transmembrane region" description="Helical" evidence="8">
    <location>
        <begin position="231"/>
        <end position="248"/>
    </location>
</feature>
<evidence type="ECO:0000256" key="8">
    <source>
        <dbReference type="SAM" id="Phobius"/>
    </source>
</evidence>
<keyword evidence="6 8" id="KW-1133">Transmembrane helix</keyword>
<keyword evidence="5 8" id="KW-0812">Transmembrane</keyword>
<dbReference type="PANTHER" id="PTHR23522:SF10">
    <property type="entry name" value="3-PHENYLPROPIONIC ACID TRANSPORTER-RELATED"/>
    <property type="match status" value="1"/>
</dbReference>
<name>A0ABX2LK38_9STAP</name>
<evidence type="ECO:0000256" key="3">
    <source>
        <dbReference type="ARBA" id="ARBA00022475"/>
    </source>
</evidence>
<keyword evidence="3" id="KW-1003">Cell membrane</keyword>
<dbReference type="GeneID" id="74185424"/>
<evidence type="ECO:0000256" key="5">
    <source>
        <dbReference type="ARBA" id="ARBA00022692"/>
    </source>
</evidence>
<feature type="transmembrane region" description="Helical" evidence="8">
    <location>
        <begin position="268"/>
        <end position="289"/>
    </location>
</feature>
<protein>
    <submittedName>
        <fullName evidence="9">MFS transporter</fullName>
    </submittedName>
</protein>
<dbReference type="EMBL" id="JABVEG010000001">
    <property type="protein sequence ID" value="NUI81590.1"/>
    <property type="molecule type" value="Genomic_DNA"/>
</dbReference>